<dbReference type="STRING" id="157652.A0A371EA60"/>
<feature type="non-terminal residue" evidence="3">
    <location>
        <position position="1"/>
    </location>
</feature>
<dbReference type="Gene3D" id="1.10.110.10">
    <property type="entry name" value="Plant lipid-transfer and hydrophobic proteins"/>
    <property type="match status" value="1"/>
</dbReference>
<evidence type="ECO:0000256" key="1">
    <source>
        <dbReference type="ARBA" id="ARBA00009748"/>
    </source>
</evidence>
<accession>A0A371EA60</accession>
<dbReference type="GO" id="GO:0008289">
    <property type="term" value="F:lipid binding"/>
    <property type="evidence" value="ECO:0007669"/>
    <property type="project" value="InterPro"/>
</dbReference>
<dbReference type="InterPro" id="IPR000528">
    <property type="entry name" value="Plant_nsLTP"/>
</dbReference>
<name>A0A371EA60_MUCPR</name>
<organism evidence="3 4">
    <name type="scientific">Mucuna pruriens</name>
    <name type="common">Velvet bean</name>
    <name type="synonym">Dolichos pruriens</name>
    <dbReference type="NCBI Taxonomy" id="157652"/>
    <lineage>
        <taxon>Eukaryota</taxon>
        <taxon>Viridiplantae</taxon>
        <taxon>Streptophyta</taxon>
        <taxon>Embryophyta</taxon>
        <taxon>Tracheophyta</taxon>
        <taxon>Spermatophyta</taxon>
        <taxon>Magnoliopsida</taxon>
        <taxon>eudicotyledons</taxon>
        <taxon>Gunneridae</taxon>
        <taxon>Pentapetalae</taxon>
        <taxon>rosids</taxon>
        <taxon>fabids</taxon>
        <taxon>Fabales</taxon>
        <taxon>Fabaceae</taxon>
        <taxon>Papilionoideae</taxon>
        <taxon>50 kb inversion clade</taxon>
        <taxon>NPAAA clade</taxon>
        <taxon>indigoferoid/millettioid clade</taxon>
        <taxon>Phaseoleae</taxon>
        <taxon>Mucuna</taxon>
    </lineage>
</organism>
<keyword evidence="4" id="KW-1185">Reference proteome</keyword>
<evidence type="ECO:0000256" key="2">
    <source>
        <dbReference type="SAM" id="SignalP"/>
    </source>
</evidence>
<sequence length="146" mass="15865">MGGYKALRIIGVLMLLSWAPFVSAFIECSTISQLFSACTVFINYGSPDPIPGSPCCDAMSGLHNIANSGDNRPYVCRCLMGLIDTYSPNATAIGTLPVNVNGDDPFILLLGHLETNVEDRLSWVVEKEILSFTRGNSSEENFANRK</sequence>
<reference evidence="3" key="1">
    <citation type="submission" date="2018-05" db="EMBL/GenBank/DDBJ databases">
        <title>Draft genome of Mucuna pruriens seed.</title>
        <authorList>
            <person name="Nnadi N.E."/>
            <person name="Vos R."/>
            <person name="Hasami M.H."/>
            <person name="Devisetty U.K."/>
            <person name="Aguiy J.C."/>
        </authorList>
    </citation>
    <scope>NUCLEOTIDE SEQUENCE [LARGE SCALE GENOMIC DNA]</scope>
    <source>
        <strain evidence="3">JCA_2017</strain>
    </source>
</reference>
<dbReference type="OrthoDB" id="1919446at2759"/>
<dbReference type="AlphaFoldDB" id="A0A371EA60"/>
<proteinExistence type="inferred from homology"/>
<evidence type="ECO:0000313" key="4">
    <source>
        <dbReference type="Proteomes" id="UP000257109"/>
    </source>
</evidence>
<comment type="caution">
    <text evidence="3">The sequence shown here is derived from an EMBL/GenBank/DDBJ whole genome shotgun (WGS) entry which is preliminary data.</text>
</comment>
<comment type="similarity">
    <text evidence="1">Belongs to the plant LTP family.</text>
</comment>
<dbReference type="SUPFAM" id="SSF47699">
    <property type="entry name" value="Bifunctional inhibitor/lipid-transfer protein/seed storage 2S albumin"/>
    <property type="match status" value="1"/>
</dbReference>
<dbReference type="EMBL" id="QJKJ01015213">
    <property type="protein sequence ID" value="RDX62879.1"/>
    <property type="molecule type" value="Genomic_DNA"/>
</dbReference>
<gene>
    <name evidence="3" type="primary">LTP14</name>
    <name evidence="3" type="ORF">CR513_58745</name>
</gene>
<keyword evidence="2" id="KW-0732">Signal</keyword>
<dbReference type="Proteomes" id="UP000257109">
    <property type="component" value="Unassembled WGS sequence"/>
</dbReference>
<dbReference type="GO" id="GO:0006869">
    <property type="term" value="P:lipid transport"/>
    <property type="evidence" value="ECO:0007669"/>
    <property type="project" value="InterPro"/>
</dbReference>
<feature type="signal peptide" evidence="2">
    <location>
        <begin position="1"/>
        <end position="24"/>
    </location>
</feature>
<protein>
    <submittedName>
        <fullName evidence="3">Non-specific lipid-transfer protein 14</fullName>
    </submittedName>
</protein>
<evidence type="ECO:0000313" key="3">
    <source>
        <dbReference type="EMBL" id="RDX62879.1"/>
    </source>
</evidence>
<dbReference type="PANTHER" id="PTHR33076">
    <property type="entry name" value="NON-SPECIFIC LIPID-TRANSFER PROTEIN 2-RELATED"/>
    <property type="match status" value="1"/>
</dbReference>
<dbReference type="InterPro" id="IPR036312">
    <property type="entry name" value="Bifun_inhib/LTP/seed_sf"/>
</dbReference>
<feature type="chain" id="PRO_5017017951" evidence="2">
    <location>
        <begin position="25"/>
        <end position="146"/>
    </location>
</feature>